<evidence type="ECO:0000256" key="1">
    <source>
        <dbReference type="SAM" id="MobiDB-lite"/>
    </source>
</evidence>
<accession>A0A8S5M5V9</accession>
<organism evidence="2">
    <name type="scientific">Siphoviridae sp. ctQyg71</name>
    <dbReference type="NCBI Taxonomy" id="2826330"/>
    <lineage>
        <taxon>Viruses</taxon>
        <taxon>Duplodnaviria</taxon>
        <taxon>Heunggongvirae</taxon>
        <taxon>Uroviricota</taxon>
        <taxon>Caudoviricetes</taxon>
    </lineage>
</organism>
<dbReference type="EMBL" id="BK014828">
    <property type="protein sequence ID" value="DAD77610.1"/>
    <property type="molecule type" value="Genomic_DNA"/>
</dbReference>
<evidence type="ECO:0000313" key="2">
    <source>
        <dbReference type="EMBL" id="DAD77610.1"/>
    </source>
</evidence>
<reference evidence="2" key="1">
    <citation type="journal article" date="2021" name="Proc. Natl. Acad. Sci. U.S.A.">
        <title>A Catalog of Tens of Thousands of Viruses from Human Metagenomes Reveals Hidden Associations with Chronic Diseases.</title>
        <authorList>
            <person name="Tisza M.J."/>
            <person name="Buck C.B."/>
        </authorList>
    </citation>
    <scope>NUCLEOTIDE SEQUENCE</scope>
    <source>
        <strain evidence="2">CtQyg71</strain>
    </source>
</reference>
<name>A0A8S5M5V9_9CAUD</name>
<protein>
    <submittedName>
        <fullName evidence="2">Uncharacterized protein</fullName>
    </submittedName>
</protein>
<proteinExistence type="predicted"/>
<feature type="region of interest" description="Disordered" evidence="1">
    <location>
        <begin position="154"/>
        <end position="182"/>
    </location>
</feature>
<sequence length="182" mass="21331">MLKLVVPATEVYDEGLEKFRTYPEKILMLEHSLVSISKWESKWCKPYLNTTLTPEESRDYVRCMTLTQNVPEDVYSRLTIQNMRDIDAYISAPMTATTITHHEQKKKPVFGKGEIITSEVIYGWMVAFQIPSEYQKWHLSRLMMLIEVCNAQQNPKKKSKKETAKDYSRINKERLQKYGTKG</sequence>
<feature type="compositionally biased region" description="Basic and acidic residues" evidence="1">
    <location>
        <begin position="161"/>
        <end position="176"/>
    </location>
</feature>